<dbReference type="NCBIfam" id="NF003591">
    <property type="entry name" value="PRK05254.1-4"/>
    <property type="match status" value="1"/>
</dbReference>
<keyword evidence="5 7" id="KW-0378">Hydrolase</keyword>
<comment type="catalytic activity">
    <reaction evidence="1 7 9">
        <text>Hydrolyzes single-stranded DNA or mismatched double-stranded DNA and polynucleotides, releasing free uracil.</text>
        <dbReference type="EC" id="3.2.2.27"/>
    </reaction>
</comment>
<keyword evidence="7" id="KW-0539">Nucleus</keyword>
<evidence type="ECO:0000256" key="4">
    <source>
        <dbReference type="ARBA" id="ARBA00022763"/>
    </source>
</evidence>
<dbReference type="InterPro" id="IPR036895">
    <property type="entry name" value="Uracil-DNA_glycosylase-like_sf"/>
</dbReference>
<evidence type="ECO:0000313" key="11">
    <source>
        <dbReference type="EMBL" id="CDS40948.1"/>
    </source>
</evidence>
<dbReference type="EMBL" id="LN902841">
    <property type="protein sequence ID" value="CDS40948.1"/>
    <property type="molecule type" value="Genomic_DNA"/>
</dbReference>
<evidence type="ECO:0000256" key="5">
    <source>
        <dbReference type="ARBA" id="ARBA00022801"/>
    </source>
</evidence>
<dbReference type="SUPFAM" id="SSF52141">
    <property type="entry name" value="Uracil-DNA glycosylase-like"/>
    <property type="match status" value="1"/>
</dbReference>
<evidence type="ECO:0000256" key="1">
    <source>
        <dbReference type="ARBA" id="ARBA00001400"/>
    </source>
</evidence>
<dbReference type="OrthoDB" id="10031947at2759"/>
<proteinExistence type="inferred from homology"/>
<dbReference type="NCBIfam" id="NF003588">
    <property type="entry name" value="PRK05254.1-1"/>
    <property type="match status" value="1"/>
</dbReference>
<evidence type="ECO:0000256" key="6">
    <source>
        <dbReference type="ARBA" id="ARBA00023204"/>
    </source>
</evidence>
<evidence type="ECO:0000256" key="2">
    <source>
        <dbReference type="ARBA" id="ARBA00008184"/>
    </source>
</evidence>
<dbReference type="SMART" id="SM00987">
    <property type="entry name" value="UreE_C"/>
    <property type="match status" value="1"/>
</dbReference>
<dbReference type="STRING" id="6211.A0A068Y8W1"/>
<dbReference type="AlphaFoldDB" id="A0A068Y8W1"/>
<dbReference type="GO" id="GO:0097510">
    <property type="term" value="P:base-excision repair, AP site formation via deaminated base removal"/>
    <property type="evidence" value="ECO:0007669"/>
    <property type="project" value="TreeGrafter"/>
</dbReference>
<feature type="active site" description="Proton acceptor" evidence="7 8">
    <location>
        <position position="138"/>
    </location>
</feature>
<reference evidence="11" key="1">
    <citation type="journal article" date="2013" name="Nature">
        <title>The genomes of four tapeworm species reveal adaptations to parasitism.</title>
        <authorList>
            <person name="Tsai I.J."/>
            <person name="Zarowiecki M."/>
            <person name="Holroyd N."/>
            <person name="Garciarrubio A."/>
            <person name="Sanchez-Flores A."/>
            <person name="Brooks K.L."/>
            <person name="Tracey A."/>
            <person name="Bobes R.J."/>
            <person name="Fragoso G."/>
            <person name="Sciutto E."/>
            <person name="Aslett M."/>
            <person name="Beasley H."/>
            <person name="Bennett H.M."/>
            <person name="Cai J."/>
            <person name="Camicia F."/>
            <person name="Clark R."/>
            <person name="Cucher M."/>
            <person name="De Silva N."/>
            <person name="Day T.A."/>
            <person name="Deplazes P."/>
            <person name="Estrada K."/>
            <person name="Fernandez C."/>
            <person name="Holland P.W."/>
            <person name="Hou J."/>
            <person name="Hu S."/>
            <person name="Huckvale T."/>
            <person name="Hung S.S."/>
            <person name="Kamenetzky L."/>
            <person name="Keane J.A."/>
            <person name="Kiss F."/>
            <person name="Koziol U."/>
            <person name="Lambert O."/>
            <person name="Liu K."/>
            <person name="Luo X."/>
            <person name="Luo Y."/>
            <person name="Macchiaroli N."/>
            <person name="Nichol S."/>
            <person name="Paps J."/>
            <person name="Parkinson J."/>
            <person name="Pouchkina-Stantcheva N."/>
            <person name="Riddiford N."/>
            <person name="Rosenzvit M."/>
            <person name="Salinas G."/>
            <person name="Wasmuth J.D."/>
            <person name="Zamanian M."/>
            <person name="Zheng Y."/>
            <person name="Cai X."/>
            <person name="Soberon X."/>
            <person name="Olson P.D."/>
            <person name="Laclette J.P."/>
            <person name="Brehm K."/>
            <person name="Berriman M."/>
            <person name="Garciarrubio A."/>
            <person name="Bobes R.J."/>
            <person name="Fragoso G."/>
            <person name="Sanchez-Flores A."/>
            <person name="Estrada K."/>
            <person name="Cevallos M.A."/>
            <person name="Morett E."/>
            <person name="Gonzalez V."/>
            <person name="Portillo T."/>
            <person name="Ochoa-Leyva A."/>
            <person name="Jose M.V."/>
            <person name="Sciutto E."/>
            <person name="Landa A."/>
            <person name="Jimenez L."/>
            <person name="Valdes V."/>
            <person name="Carrero J.C."/>
            <person name="Larralde C."/>
            <person name="Morales-Montor J."/>
            <person name="Limon-Lason J."/>
            <person name="Soberon X."/>
            <person name="Laclette J.P."/>
        </authorList>
    </citation>
    <scope>NUCLEOTIDE SEQUENCE [LARGE SCALE GENOMIC DNA]</scope>
</reference>
<sequence>MSAQQSILKFLRRSSPEFGPKSKVQRTECDLSAAKASSDKEIVNISSDDACSRSQINRSVAELKLKLPNAVKSLIRNMDSEWCFYLASVIRSDSFTKLANFIEQERAKTTIYPPQEEVFTWSKLTPPRRVRVVILGQDPYHGPRQAHGLAFSVRQPQRPPPSLLNMYREIASDCDASVPEGWPPCHGDLTRWAEQGVLLLNAVLTVRASQPNSHKDQGWEKLTGAVINYINLHCSHVVFLLWGANAQAQGAGIDRKRHLVLYAPHPSPFSANRGFFGCKHFSKANAYLKEHHLEPIKWTDLS</sequence>
<dbReference type="Pfam" id="PF03167">
    <property type="entry name" value="UDG"/>
    <property type="match status" value="1"/>
</dbReference>
<dbReference type="SMART" id="SM00986">
    <property type="entry name" value="UDG"/>
    <property type="match status" value="1"/>
</dbReference>
<dbReference type="PANTHER" id="PTHR11264">
    <property type="entry name" value="URACIL-DNA GLYCOSYLASE"/>
    <property type="match status" value="1"/>
</dbReference>
<dbReference type="OMA" id="INLHCSH"/>
<dbReference type="InterPro" id="IPR002043">
    <property type="entry name" value="UDG_fam1"/>
</dbReference>
<dbReference type="Proteomes" id="UP000017246">
    <property type="component" value="Unassembled WGS sequence"/>
</dbReference>
<feature type="domain" description="Uracil-DNA glycosylase-like" evidence="10">
    <location>
        <begin position="123"/>
        <end position="288"/>
    </location>
</feature>
<organism evidence="11 12">
    <name type="scientific">Echinococcus multilocularis</name>
    <name type="common">Fox tapeworm</name>
    <dbReference type="NCBI Taxonomy" id="6211"/>
    <lineage>
        <taxon>Eukaryota</taxon>
        <taxon>Metazoa</taxon>
        <taxon>Spiralia</taxon>
        <taxon>Lophotrochozoa</taxon>
        <taxon>Platyhelminthes</taxon>
        <taxon>Cestoda</taxon>
        <taxon>Eucestoda</taxon>
        <taxon>Cyclophyllidea</taxon>
        <taxon>Taeniidae</taxon>
        <taxon>Echinococcus</taxon>
    </lineage>
</organism>
<dbReference type="CDD" id="cd10027">
    <property type="entry name" value="UDG-F1-like"/>
    <property type="match status" value="1"/>
</dbReference>
<evidence type="ECO:0000256" key="7">
    <source>
        <dbReference type="HAMAP-Rule" id="MF_03166"/>
    </source>
</evidence>
<keyword evidence="4 7" id="KW-0227">DNA damage</keyword>
<dbReference type="NCBIfam" id="TIGR00628">
    <property type="entry name" value="ung"/>
    <property type="match status" value="1"/>
</dbReference>
<dbReference type="EC" id="3.2.2.27" evidence="3 7"/>
<dbReference type="GO" id="GO:0004844">
    <property type="term" value="F:uracil DNA N-glycosylase activity"/>
    <property type="evidence" value="ECO:0007669"/>
    <property type="project" value="UniProtKB-UniRule"/>
</dbReference>
<evidence type="ECO:0000259" key="10">
    <source>
        <dbReference type="SMART" id="SM00986"/>
    </source>
</evidence>
<evidence type="ECO:0000256" key="3">
    <source>
        <dbReference type="ARBA" id="ARBA00012030"/>
    </source>
</evidence>
<reference evidence="11" key="2">
    <citation type="submission" date="2015-11" db="EMBL/GenBank/DDBJ databases">
        <authorList>
            <person name="Zhang Y."/>
            <person name="Guo Z."/>
        </authorList>
    </citation>
    <scope>NUCLEOTIDE SEQUENCE</scope>
</reference>
<name>A0A068Y8W1_ECHMU</name>
<dbReference type="GO" id="GO:0005739">
    <property type="term" value="C:mitochondrion"/>
    <property type="evidence" value="ECO:0007669"/>
    <property type="project" value="UniProtKB-SubCell"/>
</dbReference>
<evidence type="ECO:0000256" key="8">
    <source>
        <dbReference type="PROSITE-ProRule" id="PRU10072"/>
    </source>
</evidence>
<dbReference type="FunFam" id="3.40.470.10:FF:000001">
    <property type="entry name" value="Uracil-DNA glycosylase"/>
    <property type="match status" value="1"/>
</dbReference>
<comment type="function">
    <text evidence="7 9">Excises uracil residues from the DNA which can arise as a result of misincorporation of dUMP residues by DNA polymerase or due to deamination of cytosine.</text>
</comment>
<protein>
    <recommendedName>
        <fullName evidence="3 7">Uracil-DNA glycosylase</fullName>
        <shortName evidence="7">UDG</shortName>
        <ecNumber evidence="3 7">3.2.2.27</ecNumber>
    </recommendedName>
</protein>
<dbReference type="PROSITE" id="PS00130">
    <property type="entry name" value="U_DNA_GLYCOSYLASE"/>
    <property type="match status" value="1"/>
</dbReference>
<dbReference type="InterPro" id="IPR018085">
    <property type="entry name" value="Ura-DNA_Glyclase_AS"/>
</dbReference>
<gene>
    <name evidence="11" type="ORF">EmuJ_000855500</name>
</gene>
<comment type="similarity">
    <text evidence="2 7 9">Belongs to the uracil-DNA glycosylase (UDG) superfamily. UNG family.</text>
</comment>
<dbReference type="PANTHER" id="PTHR11264:SF0">
    <property type="entry name" value="URACIL-DNA GLYCOSYLASE"/>
    <property type="match status" value="1"/>
</dbReference>
<comment type="subcellular location">
    <subcellularLocation>
        <location evidence="7">Mitochondrion</location>
    </subcellularLocation>
    <subcellularLocation>
        <location evidence="7">Nucleus</location>
    </subcellularLocation>
</comment>
<dbReference type="HAMAP" id="MF_00148">
    <property type="entry name" value="UDG"/>
    <property type="match status" value="1"/>
</dbReference>
<keyword evidence="7" id="KW-0496">Mitochondrion</keyword>
<evidence type="ECO:0000313" key="12">
    <source>
        <dbReference type="Proteomes" id="UP000017246"/>
    </source>
</evidence>
<dbReference type="InterPro" id="IPR005122">
    <property type="entry name" value="Uracil-DNA_glycosylase-like"/>
</dbReference>
<dbReference type="Gene3D" id="3.40.470.10">
    <property type="entry name" value="Uracil-DNA glycosylase-like domain"/>
    <property type="match status" value="1"/>
</dbReference>
<keyword evidence="6 7" id="KW-0234">DNA repair</keyword>
<dbReference type="eggNOG" id="KOG2994">
    <property type="taxonomic scope" value="Eukaryota"/>
</dbReference>
<dbReference type="GO" id="GO:0005634">
    <property type="term" value="C:nucleus"/>
    <property type="evidence" value="ECO:0007669"/>
    <property type="project" value="UniProtKB-SubCell"/>
</dbReference>
<dbReference type="NCBIfam" id="NF003592">
    <property type="entry name" value="PRK05254.1-5"/>
    <property type="match status" value="1"/>
</dbReference>
<dbReference type="NCBIfam" id="NF003589">
    <property type="entry name" value="PRK05254.1-2"/>
    <property type="match status" value="1"/>
</dbReference>
<keyword evidence="12" id="KW-1185">Reference proteome</keyword>
<evidence type="ECO:0000256" key="9">
    <source>
        <dbReference type="RuleBase" id="RU003780"/>
    </source>
</evidence>
<accession>A0A068Y8W1</accession>